<comment type="caution">
    <text evidence="1">The sequence shown here is derived from an EMBL/GenBank/DDBJ whole genome shotgun (WGS) entry which is preliminary data.</text>
</comment>
<proteinExistence type="predicted"/>
<dbReference type="InterPro" id="IPR032675">
    <property type="entry name" value="LRR_dom_sf"/>
</dbReference>
<organism evidence="1 2">
    <name type="scientific">Bionectria ochroleuca</name>
    <name type="common">Gliocladium roseum</name>
    <dbReference type="NCBI Taxonomy" id="29856"/>
    <lineage>
        <taxon>Eukaryota</taxon>
        <taxon>Fungi</taxon>
        <taxon>Dikarya</taxon>
        <taxon>Ascomycota</taxon>
        <taxon>Pezizomycotina</taxon>
        <taxon>Sordariomycetes</taxon>
        <taxon>Hypocreomycetidae</taxon>
        <taxon>Hypocreales</taxon>
        <taxon>Bionectriaceae</taxon>
        <taxon>Clonostachys</taxon>
    </lineage>
</organism>
<evidence type="ECO:0008006" key="3">
    <source>
        <dbReference type="Google" id="ProtNLM"/>
    </source>
</evidence>
<dbReference type="EMBL" id="CABFNS010000774">
    <property type="protein sequence ID" value="VUC27696.1"/>
    <property type="molecule type" value="Genomic_DNA"/>
</dbReference>
<name>A0ABY6UAE0_BIOOC</name>
<sequence length="385" mass="44849">MAAQKLPVELLGRIIGFMESTTSARLICQLWNILAIPRAFRTITLKPTGRSYKGWGALTENVRVENAVHEVLIYSHDPAEETDFMNRVPPEFTMALQKIHELQYLEKITVRFSPRCFGPESIQSELCEHEWYKKRVNVFELVFNAIQTRSHLTRRTRIRSFRVENMQNAPLFTFTSSNVFNSVIKDLEEVHLHVIQEYDEIDRQHNAFTQLERVTFEPWLQENWLMPMANNLRSLSLCFADNWGTAPGTFNGRGLAFPHLKSLHLRCFIISHYDHFDWVLNQTILETLRLEDCSIATVLRFGEGMDLWGPDTHDWEPIPEGTFGNDWGEIFFFSGTWEFIFDNIRARLSGLVAFEFLPESRDIDGLNSSTEQITALYETRYTVRA</sequence>
<dbReference type="PANTHER" id="PTHR42057:SF2">
    <property type="entry name" value="F-BOX DOMAIN PROTEIN (AFU_ORTHOLOGUE AFUA_4G00200)-RELATED"/>
    <property type="match status" value="1"/>
</dbReference>
<dbReference type="SUPFAM" id="SSF52047">
    <property type="entry name" value="RNI-like"/>
    <property type="match status" value="1"/>
</dbReference>
<protein>
    <recommendedName>
        <fullName evidence="3">F-box domain-containing protein</fullName>
    </recommendedName>
</protein>
<reference evidence="1 2" key="1">
    <citation type="submission" date="2019-06" db="EMBL/GenBank/DDBJ databases">
        <authorList>
            <person name="Broberg M."/>
        </authorList>
    </citation>
    <scope>NUCLEOTIDE SEQUENCE [LARGE SCALE GENOMIC DNA]</scope>
</reference>
<keyword evidence="2" id="KW-1185">Reference proteome</keyword>
<dbReference type="Proteomes" id="UP000766486">
    <property type="component" value="Unassembled WGS sequence"/>
</dbReference>
<gene>
    <name evidence="1" type="ORF">CLO192961_LOCUS218186</name>
</gene>
<evidence type="ECO:0000313" key="1">
    <source>
        <dbReference type="EMBL" id="VUC27696.1"/>
    </source>
</evidence>
<accession>A0ABY6UAE0</accession>
<dbReference type="Gene3D" id="3.80.10.10">
    <property type="entry name" value="Ribonuclease Inhibitor"/>
    <property type="match status" value="1"/>
</dbReference>
<evidence type="ECO:0000313" key="2">
    <source>
        <dbReference type="Proteomes" id="UP000766486"/>
    </source>
</evidence>
<dbReference type="PANTHER" id="PTHR42057">
    <property type="entry name" value="F-BOX DOMAIN PROTEIN (AFU_ORTHOLOGUE AFUA_4G00200)"/>
    <property type="match status" value="1"/>
</dbReference>